<dbReference type="AlphaFoldDB" id="A0A9E8MM06"/>
<name>A0A9E8MM06_9MICO</name>
<protein>
    <submittedName>
        <fullName evidence="2">Uncharacterized protein</fullName>
    </submittedName>
</protein>
<dbReference type="Proteomes" id="UP001164706">
    <property type="component" value="Chromosome"/>
</dbReference>
<evidence type="ECO:0000256" key="1">
    <source>
        <dbReference type="SAM" id="Phobius"/>
    </source>
</evidence>
<dbReference type="RefSeq" id="WP_267781983.1">
    <property type="nucleotide sequence ID" value="NZ_CP113089.1"/>
</dbReference>
<keyword evidence="3" id="KW-1185">Reference proteome</keyword>
<feature type="transmembrane region" description="Helical" evidence="1">
    <location>
        <begin position="90"/>
        <end position="112"/>
    </location>
</feature>
<accession>A0A9E8MM06</accession>
<organism evidence="2 3">
    <name type="scientific">Microcella daejeonensis</name>
    <dbReference type="NCBI Taxonomy" id="2994971"/>
    <lineage>
        <taxon>Bacteria</taxon>
        <taxon>Bacillati</taxon>
        <taxon>Actinomycetota</taxon>
        <taxon>Actinomycetes</taxon>
        <taxon>Micrococcales</taxon>
        <taxon>Microbacteriaceae</taxon>
        <taxon>Microcella</taxon>
    </lineage>
</organism>
<keyword evidence="1" id="KW-0812">Transmembrane</keyword>
<dbReference type="KEGG" id="mdb:OVN18_03605"/>
<reference evidence="2" key="1">
    <citation type="submission" date="2022-11" db="EMBL/GenBank/DDBJ databases">
        <title>Description of Microcella daejonensis nov. sp, isolated from riverside soil.</title>
        <authorList>
            <person name="Molina K.M."/>
            <person name="Kim S.B."/>
        </authorList>
    </citation>
    <scope>NUCLEOTIDE SEQUENCE</scope>
    <source>
        <strain evidence="2">MMS21-STM12</strain>
    </source>
</reference>
<dbReference type="EMBL" id="CP113089">
    <property type="protein sequence ID" value="WAB82108.1"/>
    <property type="molecule type" value="Genomic_DNA"/>
</dbReference>
<sequence>MLFAAVAAGMVSGYRGDLVIDDLDSGALLAMACAVVSFVLAIVSERDRGRRPPADYPHVGATYWWVQGGLVGFALVVTVIRAAGDVSVEVASAVVVLVVVVLGTGALGRGALVRDRRRRALRAALRSTASHRPEPADAGRGNMTERAAEGVLRSLPAVERRRLVSLERHALIELAARDGAPRAALERALGDAGRRITPRPSLFAIPRPAGARD</sequence>
<evidence type="ECO:0000313" key="3">
    <source>
        <dbReference type="Proteomes" id="UP001164706"/>
    </source>
</evidence>
<evidence type="ECO:0000313" key="2">
    <source>
        <dbReference type="EMBL" id="WAB82108.1"/>
    </source>
</evidence>
<keyword evidence="1" id="KW-0472">Membrane</keyword>
<keyword evidence="1" id="KW-1133">Transmembrane helix</keyword>
<gene>
    <name evidence="2" type="ORF">OVN18_03605</name>
</gene>
<feature type="transmembrane region" description="Helical" evidence="1">
    <location>
        <begin position="64"/>
        <end position="84"/>
    </location>
</feature>
<proteinExistence type="predicted"/>
<feature type="transmembrane region" description="Helical" evidence="1">
    <location>
        <begin position="25"/>
        <end position="43"/>
    </location>
</feature>